<reference evidence="1" key="1">
    <citation type="journal article" date="2019" name="bioRxiv">
        <title>The Genome of the Zebra Mussel, Dreissena polymorpha: A Resource for Invasive Species Research.</title>
        <authorList>
            <person name="McCartney M.A."/>
            <person name="Auch B."/>
            <person name="Kono T."/>
            <person name="Mallez S."/>
            <person name="Zhang Y."/>
            <person name="Obille A."/>
            <person name="Becker A."/>
            <person name="Abrahante J.E."/>
            <person name="Garbe J."/>
            <person name="Badalamenti J.P."/>
            <person name="Herman A."/>
            <person name="Mangelson H."/>
            <person name="Liachko I."/>
            <person name="Sullivan S."/>
            <person name="Sone E.D."/>
            <person name="Koren S."/>
            <person name="Silverstein K.A.T."/>
            <person name="Beckman K.B."/>
            <person name="Gohl D.M."/>
        </authorList>
    </citation>
    <scope>NUCLEOTIDE SEQUENCE</scope>
    <source>
        <strain evidence="1">Duluth1</strain>
        <tissue evidence="1">Whole animal</tissue>
    </source>
</reference>
<evidence type="ECO:0000313" key="2">
    <source>
        <dbReference type="Proteomes" id="UP000828390"/>
    </source>
</evidence>
<organism evidence="1 2">
    <name type="scientific">Dreissena polymorpha</name>
    <name type="common">Zebra mussel</name>
    <name type="synonym">Mytilus polymorpha</name>
    <dbReference type="NCBI Taxonomy" id="45954"/>
    <lineage>
        <taxon>Eukaryota</taxon>
        <taxon>Metazoa</taxon>
        <taxon>Spiralia</taxon>
        <taxon>Lophotrochozoa</taxon>
        <taxon>Mollusca</taxon>
        <taxon>Bivalvia</taxon>
        <taxon>Autobranchia</taxon>
        <taxon>Heteroconchia</taxon>
        <taxon>Euheterodonta</taxon>
        <taxon>Imparidentia</taxon>
        <taxon>Neoheterodontei</taxon>
        <taxon>Myida</taxon>
        <taxon>Dreissenoidea</taxon>
        <taxon>Dreissenidae</taxon>
        <taxon>Dreissena</taxon>
    </lineage>
</organism>
<dbReference type="Proteomes" id="UP000828390">
    <property type="component" value="Unassembled WGS sequence"/>
</dbReference>
<gene>
    <name evidence="1" type="ORF">DPMN_143091</name>
</gene>
<comment type="caution">
    <text evidence="1">The sequence shown here is derived from an EMBL/GenBank/DDBJ whole genome shotgun (WGS) entry which is preliminary data.</text>
</comment>
<accession>A0A9D4GCY0</accession>
<sequence length="52" mass="6008">MKRGPQALTWSELQKYRYVMETTMWPKIGTDGGQWLSTYLACSCCSSIQEGW</sequence>
<keyword evidence="2" id="KW-1185">Reference proteome</keyword>
<protein>
    <submittedName>
        <fullName evidence="1">Uncharacterized protein</fullName>
    </submittedName>
</protein>
<reference evidence="1" key="2">
    <citation type="submission" date="2020-11" db="EMBL/GenBank/DDBJ databases">
        <authorList>
            <person name="McCartney M.A."/>
            <person name="Auch B."/>
            <person name="Kono T."/>
            <person name="Mallez S."/>
            <person name="Becker A."/>
            <person name="Gohl D.M."/>
            <person name="Silverstein K.A.T."/>
            <person name="Koren S."/>
            <person name="Bechman K.B."/>
            <person name="Herman A."/>
            <person name="Abrahante J.E."/>
            <person name="Garbe J."/>
        </authorList>
    </citation>
    <scope>NUCLEOTIDE SEQUENCE</scope>
    <source>
        <strain evidence="1">Duluth1</strain>
        <tissue evidence="1">Whole animal</tissue>
    </source>
</reference>
<name>A0A9D4GCY0_DREPO</name>
<evidence type="ECO:0000313" key="1">
    <source>
        <dbReference type="EMBL" id="KAH3814587.1"/>
    </source>
</evidence>
<proteinExistence type="predicted"/>
<dbReference type="EMBL" id="JAIWYP010000006">
    <property type="protein sequence ID" value="KAH3814587.1"/>
    <property type="molecule type" value="Genomic_DNA"/>
</dbReference>
<dbReference type="AlphaFoldDB" id="A0A9D4GCY0"/>